<keyword evidence="9" id="KW-0539">Nucleus</keyword>
<dbReference type="InterPro" id="IPR000967">
    <property type="entry name" value="Znf_NFX1"/>
</dbReference>
<keyword evidence="8" id="KW-0804">Transcription</keyword>
<dbReference type="GO" id="GO:0000981">
    <property type="term" value="F:DNA-binding transcription factor activity, RNA polymerase II-specific"/>
    <property type="evidence" value="ECO:0007669"/>
    <property type="project" value="TreeGrafter"/>
</dbReference>
<keyword evidence="13" id="KW-1185">Reference proteome</keyword>
<evidence type="ECO:0000256" key="9">
    <source>
        <dbReference type="ARBA" id="ARBA00023242"/>
    </source>
</evidence>
<dbReference type="SMART" id="SM00393">
    <property type="entry name" value="R3H"/>
    <property type="match status" value="1"/>
</dbReference>
<dbReference type="InterPro" id="IPR036867">
    <property type="entry name" value="R3H_dom_sf"/>
</dbReference>
<feature type="compositionally biased region" description="Polar residues" evidence="10">
    <location>
        <begin position="471"/>
        <end position="480"/>
    </location>
</feature>
<dbReference type="PANTHER" id="PTHR12360">
    <property type="entry name" value="NUCLEAR TRANSCRIPTION FACTOR, X-BOX BINDING 1 NFX1"/>
    <property type="match status" value="1"/>
</dbReference>
<keyword evidence="5" id="KW-0863">Zinc-finger</keyword>
<comment type="caution">
    <text evidence="12">The sequence shown here is derived from an EMBL/GenBank/DDBJ whole genome shotgun (WGS) entry which is preliminary data.</text>
</comment>
<organism evidence="12 13">
    <name type="scientific">Ophiocordyceps unilateralis</name>
    <name type="common">Zombie-ant fungus</name>
    <name type="synonym">Torrubia unilateralis</name>
    <dbReference type="NCBI Taxonomy" id="268505"/>
    <lineage>
        <taxon>Eukaryota</taxon>
        <taxon>Fungi</taxon>
        <taxon>Dikarya</taxon>
        <taxon>Ascomycota</taxon>
        <taxon>Pezizomycotina</taxon>
        <taxon>Sordariomycetes</taxon>
        <taxon>Hypocreomycetidae</taxon>
        <taxon>Hypocreales</taxon>
        <taxon>Ophiocordycipitaceae</taxon>
        <taxon>Ophiocordyceps</taxon>
    </lineage>
</organism>
<evidence type="ECO:0000256" key="8">
    <source>
        <dbReference type="ARBA" id="ARBA00023163"/>
    </source>
</evidence>
<protein>
    <recommendedName>
        <fullName evidence="11">R3H domain-containing protein</fullName>
    </recommendedName>
</protein>
<dbReference type="Proteomes" id="UP000037136">
    <property type="component" value="Unassembled WGS sequence"/>
</dbReference>
<evidence type="ECO:0000313" key="13">
    <source>
        <dbReference type="Proteomes" id="UP000037136"/>
    </source>
</evidence>
<comment type="similarity">
    <text evidence="2">Belongs to the NFX1 family.</text>
</comment>
<reference evidence="12 13" key="2">
    <citation type="journal article" date="2017" name="Sci. Rep.">
        <title>Ant-infecting Ophiocordyceps genomes reveal a high diversity of potential behavioral manipulation genes and a possible major role for enterotoxins.</title>
        <authorList>
            <person name="de Bekker C."/>
            <person name="Ohm R.A."/>
            <person name="Evans H.C."/>
            <person name="Brachmann A."/>
            <person name="Hughes D.P."/>
        </authorList>
    </citation>
    <scope>NUCLEOTIDE SEQUENCE [LARGE SCALE GENOMIC DNA]</scope>
    <source>
        <strain evidence="12 13">SC16a</strain>
    </source>
</reference>
<evidence type="ECO:0000256" key="4">
    <source>
        <dbReference type="ARBA" id="ARBA00022737"/>
    </source>
</evidence>
<dbReference type="PANTHER" id="PTHR12360:SF12">
    <property type="entry name" value="TRANSCRIPTIONAL REPRESSOR NF-X1"/>
    <property type="match status" value="1"/>
</dbReference>
<keyword evidence="4" id="KW-0677">Repeat</keyword>
<evidence type="ECO:0000313" key="12">
    <source>
        <dbReference type="EMBL" id="PFH59693.1"/>
    </source>
</evidence>
<proteinExistence type="inferred from homology"/>
<dbReference type="GO" id="GO:0005634">
    <property type="term" value="C:nucleus"/>
    <property type="evidence" value="ECO:0007669"/>
    <property type="project" value="UniProtKB-SubCell"/>
</dbReference>
<accession>A0A2A9PFM3</accession>
<dbReference type="STRING" id="268505.A0A2A9PFM3"/>
<dbReference type="Gene3D" id="3.30.1370.50">
    <property type="entry name" value="R3H-like domain"/>
    <property type="match status" value="1"/>
</dbReference>
<dbReference type="InterPro" id="IPR001374">
    <property type="entry name" value="R3H_dom"/>
</dbReference>
<feature type="domain" description="R3H" evidence="11">
    <location>
        <begin position="240"/>
        <end position="303"/>
    </location>
</feature>
<keyword evidence="3" id="KW-0479">Metal-binding</keyword>
<evidence type="ECO:0000256" key="7">
    <source>
        <dbReference type="ARBA" id="ARBA00023015"/>
    </source>
</evidence>
<feature type="region of interest" description="Disordered" evidence="10">
    <location>
        <begin position="441"/>
        <end position="507"/>
    </location>
</feature>
<reference evidence="12 13" key="1">
    <citation type="journal article" date="2015" name="BMC Genomics">
        <title>Gene expression during zombie ant biting behavior reflects the complexity underlying fungal parasitic behavioral manipulation.</title>
        <authorList>
            <person name="de Bekker C."/>
            <person name="Ohm R.A."/>
            <person name="Loreto R.G."/>
            <person name="Sebastian A."/>
            <person name="Albert I."/>
            <person name="Merrow M."/>
            <person name="Brachmann A."/>
            <person name="Hughes D.P."/>
        </authorList>
    </citation>
    <scope>NUCLEOTIDE SEQUENCE [LARGE SCALE GENOMIC DNA]</scope>
    <source>
        <strain evidence="12 13">SC16a</strain>
    </source>
</reference>
<gene>
    <name evidence="12" type="ORF">XA68_12016</name>
</gene>
<evidence type="ECO:0000256" key="3">
    <source>
        <dbReference type="ARBA" id="ARBA00022723"/>
    </source>
</evidence>
<dbReference type="GO" id="GO:0008270">
    <property type="term" value="F:zinc ion binding"/>
    <property type="evidence" value="ECO:0007669"/>
    <property type="project" value="UniProtKB-KW"/>
</dbReference>
<comment type="subcellular location">
    <subcellularLocation>
        <location evidence="1">Nucleus</location>
    </subcellularLocation>
</comment>
<evidence type="ECO:0000259" key="11">
    <source>
        <dbReference type="PROSITE" id="PS51061"/>
    </source>
</evidence>
<evidence type="ECO:0000256" key="1">
    <source>
        <dbReference type="ARBA" id="ARBA00004123"/>
    </source>
</evidence>
<dbReference type="Pfam" id="PF01424">
    <property type="entry name" value="R3H"/>
    <property type="match status" value="1"/>
</dbReference>
<dbReference type="FunFam" id="3.30.1370.50:FF:000006">
    <property type="entry name" value="NF-X1 finger transcription factor"/>
    <property type="match status" value="1"/>
</dbReference>
<dbReference type="PROSITE" id="PS51061">
    <property type="entry name" value="R3H"/>
    <property type="match status" value="1"/>
</dbReference>
<evidence type="ECO:0000256" key="10">
    <source>
        <dbReference type="SAM" id="MobiDB-lite"/>
    </source>
</evidence>
<dbReference type="OrthoDB" id="6512771at2759"/>
<dbReference type="InterPro" id="IPR034078">
    <property type="entry name" value="NFX1_fam"/>
</dbReference>
<dbReference type="GO" id="GO:0000122">
    <property type="term" value="P:negative regulation of transcription by RNA polymerase II"/>
    <property type="evidence" value="ECO:0007669"/>
    <property type="project" value="TreeGrafter"/>
</dbReference>
<evidence type="ECO:0000256" key="2">
    <source>
        <dbReference type="ARBA" id="ARBA00007269"/>
    </source>
</evidence>
<dbReference type="EMBL" id="LAZP02000180">
    <property type="protein sequence ID" value="PFH59693.1"/>
    <property type="molecule type" value="Genomic_DNA"/>
</dbReference>
<name>A0A2A9PFM3_OPHUN</name>
<keyword evidence="7" id="KW-0805">Transcription regulation</keyword>
<sequence length="517" mass="56277">MCHRGPCESCLEAIFHEISCDCGRTVLQPPQPCGTRPPECRFSCQRRPECGHPPVEHNCHAGDVACPKCPFLVSKWCACGKERLQSQPCHLQEAHCGKHCGNKLKCGLHVCRQLCHRPGECEGVGLPGKRCHQVCGKTKLFCDHACQNPCHGQTPCDESGACTSKTTISCPCGVRQQEVKCLASSSNPTPSRAEMKCDDECLRLERNRRLATALNIDPSSHANDHVPYSDVTLRLFKENASWAETQEREFRVFAKSANEVRMRYKPMSSPYRQFLHALAEDYGLESRSEDVEPHRYVVVFKGPRFVSGPAKTLAQCVRIRELQAAATKAQAQAPPPPPPQAPLAEPFNSFLLVSPRFGLTVEEVRAALAADLTGHPSIHFTTSFLPTEEVLLRATAHYSALLSPAALEQALAGLLPSLSRSVERAGVAANVLVCHADSSDGVSRRQDWTTTGKHGTGWSAVAGRAAARTDSAPQAHQPESSARGPGRKLLGLRRKKGPDGDEASGKLWHALGGDVEC</sequence>
<evidence type="ECO:0000256" key="6">
    <source>
        <dbReference type="ARBA" id="ARBA00022833"/>
    </source>
</evidence>
<dbReference type="GO" id="GO:0000977">
    <property type="term" value="F:RNA polymerase II transcription regulatory region sequence-specific DNA binding"/>
    <property type="evidence" value="ECO:0007669"/>
    <property type="project" value="TreeGrafter"/>
</dbReference>
<keyword evidence="6" id="KW-0862">Zinc</keyword>
<dbReference type="CDD" id="cd02325">
    <property type="entry name" value="R3H"/>
    <property type="match status" value="1"/>
</dbReference>
<dbReference type="AlphaFoldDB" id="A0A2A9PFM3"/>
<dbReference type="SUPFAM" id="SSF82708">
    <property type="entry name" value="R3H domain"/>
    <property type="match status" value="1"/>
</dbReference>
<evidence type="ECO:0000256" key="5">
    <source>
        <dbReference type="ARBA" id="ARBA00022771"/>
    </source>
</evidence>
<dbReference type="SMART" id="SM00438">
    <property type="entry name" value="ZnF_NFX"/>
    <property type="match status" value="3"/>
</dbReference>